<comment type="similarity">
    <text evidence="6">Belongs to the PIERCE1 family.</text>
</comment>
<keyword evidence="8" id="KW-1185">Reference proteome</keyword>
<keyword evidence="3" id="KW-0963">Cytoplasm</keyword>
<keyword evidence="4" id="KW-0206">Cytoskeleton</keyword>
<feature type="compositionally biased region" description="Basic and acidic residues" evidence="7">
    <location>
        <begin position="23"/>
        <end position="37"/>
    </location>
</feature>
<evidence type="ECO:0000313" key="9">
    <source>
        <dbReference type="RefSeq" id="XP_005093724.1"/>
    </source>
</evidence>
<dbReference type="Proteomes" id="UP000694888">
    <property type="component" value="Unplaced"/>
</dbReference>
<sequence>MESSQQEFGAGGVPCNAQTSDYYRTKDLPQRFEHPDVFKGYGKKPQHPMYTTEASTYGSKPPSVHTVPLCFNARSQGFSGHLAKCGMPRNFSLNTSTDKSVV</sequence>
<evidence type="ECO:0000256" key="3">
    <source>
        <dbReference type="ARBA" id="ARBA00022490"/>
    </source>
</evidence>
<evidence type="ECO:0000256" key="6">
    <source>
        <dbReference type="ARBA" id="ARBA00038014"/>
    </source>
</evidence>
<evidence type="ECO:0000256" key="7">
    <source>
        <dbReference type="SAM" id="MobiDB-lite"/>
    </source>
</evidence>
<accession>A0ABM0JHF1</accession>
<comment type="subcellular location">
    <subcellularLocation>
        <location evidence="1">Cell projection</location>
        <location evidence="1">Cilium</location>
    </subcellularLocation>
    <subcellularLocation>
        <location evidence="2">Cytoplasm</location>
        <location evidence="2">Cytoskeleton</location>
    </subcellularLocation>
</comment>
<dbReference type="PANTHER" id="PTHR20899">
    <property type="entry name" value="PIERCE HOMOLOG"/>
    <property type="match status" value="1"/>
</dbReference>
<dbReference type="InterPro" id="IPR026507">
    <property type="entry name" value="PIRC1/2"/>
</dbReference>
<evidence type="ECO:0000256" key="4">
    <source>
        <dbReference type="ARBA" id="ARBA00023212"/>
    </source>
</evidence>
<organism evidence="8 9">
    <name type="scientific">Aplysia californica</name>
    <name type="common">California sea hare</name>
    <dbReference type="NCBI Taxonomy" id="6500"/>
    <lineage>
        <taxon>Eukaryota</taxon>
        <taxon>Metazoa</taxon>
        <taxon>Spiralia</taxon>
        <taxon>Lophotrochozoa</taxon>
        <taxon>Mollusca</taxon>
        <taxon>Gastropoda</taxon>
        <taxon>Heterobranchia</taxon>
        <taxon>Euthyneura</taxon>
        <taxon>Tectipleura</taxon>
        <taxon>Aplysiida</taxon>
        <taxon>Aplysioidea</taxon>
        <taxon>Aplysiidae</taxon>
        <taxon>Aplysia</taxon>
    </lineage>
</organism>
<dbReference type="RefSeq" id="XP_005093724.1">
    <property type="nucleotide sequence ID" value="XM_005093667.3"/>
</dbReference>
<feature type="region of interest" description="Disordered" evidence="7">
    <location>
        <begin position="1"/>
        <end position="60"/>
    </location>
</feature>
<dbReference type="GeneID" id="101850314"/>
<evidence type="ECO:0000256" key="1">
    <source>
        <dbReference type="ARBA" id="ARBA00004138"/>
    </source>
</evidence>
<keyword evidence="5" id="KW-0966">Cell projection</keyword>
<dbReference type="PANTHER" id="PTHR20899:SF1">
    <property type="entry name" value="PIERCER OF MICROTUBULE WALL 1 PROTEIN"/>
    <property type="match status" value="1"/>
</dbReference>
<protein>
    <submittedName>
        <fullName evidence="9">UPF0691 protein C9orf116 homolog</fullName>
    </submittedName>
</protein>
<evidence type="ECO:0000313" key="8">
    <source>
        <dbReference type="Proteomes" id="UP000694888"/>
    </source>
</evidence>
<proteinExistence type="inferred from homology"/>
<evidence type="ECO:0000256" key="5">
    <source>
        <dbReference type="ARBA" id="ARBA00023273"/>
    </source>
</evidence>
<name>A0ABM0JHF1_APLCA</name>
<reference evidence="9" key="1">
    <citation type="submission" date="2025-08" db="UniProtKB">
        <authorList>
            <consortium name="RefSeq"/>
        </authorList>
    </citation>
    <scope>IDENTIFICATION</scope>
</reference>
<dbReference type="Pfam" id="PF14892">
    <property type="entry name" value="PIRC1_2"/>
    <property type="match status" value="1"/>
</dbReference>
<gene>
    <name evidence="9" type="primary">LOC101850314</name>
</gene>
<evidence type="ECO:0000256" key="2">
    <source>
        <dbReference type="ARBA" id="ARBA00004245"/>
    </source>
</evidence>